<dbReference type="PANTHER" id="PTHR24240">
    <property type="entry name" value="OPSIN"/>
    <property type="match status" value="1"/>
</dbReference>
<dbReference type="GO" id="GO:0016020">
    <property type="term" value="C:membrane"/>
    <property type="evidence" value="ECO:0007669"/>
    <property type="project" value="UniProtKB-SubCell"/>
</dbReference>
<organism evidence="11 12">
    <name type="scientific">Acropora cervicornis</name>
    <name type="common">Staghorn coral</name>
    <dbReference type="NCBI Taxonomy" id="6130"/>
    <lineage>
        <taxon>Eukaryota</taxon>
        <taxon>Metazoa</taxon>
        <taxon>Cnidaria</taxon>
        <taxon>Anthozoa</taxon>
        <taxon>Hexacorallia</taxon>
        <taxon>Scleractinia</taxon>
        <taxon>Astrocoeniina</taxon>
        <taxon>Acroporidae</taxon>
        <taxon>Acropora</taxon>
    </lineage>
</organism>
<accession>A0AAD9UXB5</accession>
<dbReference type="SMART" id="SM01381">
    <property type="entry name" value="7TM_GPCR_Srsx"/>
    <property type="match status" value="1"/>
</dbReference>
<gene>
    <name evidence="11" type="ORF">P5673_025323</name>
</gene>
<evidence type="ECO:0000256" key="6">
    <source>
        <dbReference type="ARBA" id="ARBA00023170"/>
    </source>
</evidence>
<keyword evidence="3 9" id="KW-1133">Transmembrane helix</keyword>
<evidence type="ECO:0000313" key="12">
    <source>
        <dbReference type="Proteomes" id="UP001249851"/>
    </source>
</evidence>
<keyword evidence="12" id="KW-1185">Reference proteome</keyword>
<feature type="domain" description="G-protein coupled receptors family 1 profile" evidence="10">
    <location>
        <begin position="38"/>
        <end position="295"/>
    </location>
</feature>
<dbReference type="Proteomes" id="UP001249851">
    <property type="component" value="Unassembled WGS sequence"/>
</dbReference>
<dbReference type="Pfam" id="PF00001">
    <property type="entry name" value="7tm_1"/>
    <property type="match status" value="1"/>
</dbReference>
<proteinExistence type="inferred from homology"/>
<dbReference type="PRINTS" id="PR00237">
    <property type="entry name" value="GPCRRHODOPSN"/>
</dbReference>
<evidence type="ECO:0000256" key="4">
    <source>
        <dbReference type="ARBA" id="ARBA00023040"/>
    </source>
</evidence>
<feature type="transmembrane region" description="Helical" evidence="9">
    <location>
        <begin position="96"/>
        <end position="117"/>
    </location>
</feature>
<feature type="transmembrane region" description="Helical" evidence="9">
    <location>
        <begin position="186"/>
        <end position="207"/>
    </location>
</feature>
<dbReference type="PROSITE" id="PS00237">
    <property type="entry name" value="G_PROTEIN_RECEP_F1_1"/>
    <property type="match status" value="1"/>
</dbReference>
<evidence type="ECO:0000256" key="2">
    <source>
        <dbReference type="ARBA" id="ARBA00022692"/>
    </source>
</evidence>
<evidence type="ECO:0000313" key="11">
    <source>
        <dbReference type="EMBL" id="KAK2553351.1"/>
    </source>
</evidence>
<keyword evidence="7 8" id="KW-0807">Transducer</keyword>
<evidence type="ECO:0000256" key="3">
    <source>
        <dbReference type="ARBA" id="ARBA00022989"/>
    </source>
</evidence>
<dbReference type="CDD" id="cd00637">
    <property type="entry name" value="7tm_classA_rhodopsin-like"/>
    <property type="match status" value="1"/>
</dbReference>
<keyword evidence="2 8" id="KW-0812">Transmembrane</keyword>
<evidence type="ECO:0000256" key="5">
    <source>
        <dbReference type="ARBA" id="ARBA00023136"/>
    </source>
</evidence>
<comment type="subcellular location">
    <subcellularLocation>
        <location evidence="1">Membrane</location>
        <topology evidence="1">Multi-pass membrane protein</topology>
    </subcellularLocation>
</comment>
<evidence type="ECO:0000256" key="7">
    <source>
        <dbReference type="ARBA" id="ARBA00023224"/>
    </source>
</evidence>
<dbReference type="Gene3D" id="1.20.1070.10">
    <property type="entry name" value="Rhodopsin 7-helix transmembrane proteins"/>
    <property type="match status" value="1"/>
</dbReference>
<feature type="transmembrane region" description="Helical" evidence="9">
    <location>
        <begin position="138"/>
        <end position="166"/>
    </location>
</feature>
<comment type="caution">
    <text evidence="11">The sequence shown here is derived from an EMBL/GenBank/DDBJ whole genome shotgun (WGS) entry which is preliminary data.</text>
</comment>
<protein>
    <submittedName>
        <fullName evidence="11">Melatonin receptor type 1B</fullName>
    </submittedName>
</protein>
<sequence>MDADRQENLSRELFERPGALVVLESLLMLIIDVSAFAGNLLVCWAVYRNRDLRTATNMYVVSLAISDGLMATLCIPFSIVLLVTGEWPFGFEVCQFYGYFCFFFSIISLLLMTATAVNRYFCVVKPNVYRRFFKVTPTFVSIVVIVAFAASGARLSLIFGWATYAVHYGKVFCFMQFRISLEEKSYVMFLHVFYMVIPIGVISWTYYNIFKTIKQHKREVNSGHLRRAFSSNVQEIKITKSLFASVVGFALCWGPVVVINLLSAYTEHKLAIPRPVFLMNIYLAFGSSAINPVIYGIMNSAFRTEFLRVLTLWRRKDTRVHQSNCQVQQPKNASNQCICHDV</sequence>
<feature type="transmembrane region" description="Helical" evidence="9">
    <location>
        <begin position="20"/>
        <end position="47"/>
    </location>
</feature>
<dbReference type="InterPro" id="IPR017452">
    <property type="entry name" value="GPCR_Rhodpsn_7TM"/>
</dbReference>
<reference evidence="11" key="2">
    <citation type="journal article" date="2023" name="Science">
        <title>Genomic signatures of disease resistance in endangered staghorn corals.</title>
        <authorList>
            <person name="Vollmer S.V."/>
            <person name="Selwyn J.D."/>
            <person name="Despard B.A."/>
            <person name="Roesel C.L."/>
        </authorList>
    </citation>
    <scope>NUCLEOTIDE SEQUENCE</scope>
    <source>
        <strain evidence="11">K2</strain>
    </source>
</reference>
<dbReference type="SUPFAM" id="SSF81321">
    <property type="entry name" value="Family A G protein-coupled receptor-like"/>
    <property type="match status" value="1"/>
</dbReference>
<dbReference type="PROSITE" id="PS50262">
    <property type="entry name" value="G_PROTEIN_RECEP_F1_2"/>
    <property type="match status" value="1"/>
</dbReference>
<keyword evidence="5 9" id="KW-0472">Membrane</keyword>
<dbReference type="AlphaFoldDB" id="A0AAD9UXB5"/>
<dbReference type="InterPro" id="IPR050125">
    <property type="entry name" value="GPCR_opsins"/>
</dbReference>
<keyword evidence="4 8" id="KW-0297">G-protein coupled receptor</keyword>
<dbReference type="EMBL" id="JARQWQ010000078">
    <property type="protein sequence ID" value="KAK2553351.1"/>
    <property type="molecule type" value="Genomic_DNA"/>
</dbReference>
<evidence type="ECO:0000256" key="1">
    <source>
        <dbReference type="ARBA" id="ARBA00004141"/>
    </source>
</evidence>
<feature type="transmembrane region" description="Helical" evidence="9">
    <location>
        <begin position="242"/>
        <end position="265"/>
    </location>
</feature>
<feature type="transmembrane region" description="Helical" evidence="9">
    <location>
        <begin position="277"/>
        <end position="298"/>
    </location>
</feature>
<evidence type="ECO:0000256" key="8">
    <source>
        <dbReference type="RuleBase" id="RU000688"/>
    </source>
</evidence>
<name>A0AAD9UXB5_ACRCE</name>
<evidence type="ECO:0000259" key="10">
    <source>
        <dbReference type="PROSITE" id="PS50262"/>
    </source>
</evidence>
<comment type="similarity">
    <text evidence="8">Belongs to the G-protein coupled receptor 1 family.</text>
</comment>
<evidence type="ECO:0000256" key="9">
    <source>
        <dbReference type="SAM" id="Phobius"/>
    </source>
</evidence>
<reference evidence="11" key="1">
    <citation type="journal article" date="2023" name="G3 (Bethesda)">
        <title>Whole genome assembly and annotation of the endangered Caribbean coral Acropora cervicornis.</title>
        <authorList>
            <person name="Selwyn J.D."/>
            <person name="Vollmer S.V."/>
        </authorList>
    </citation>
    <scope>NUCLEOTIDE SEQUENCE</scope>
    <source>
        <strain evidence="11">K2</strain>
    </source>
</reference>
<keyword evidence="6 8" id="KW-0675">Receptor</keyword>
<dbReference type="GO" id="GO:0004930">
    <property type="term" value="F:G protein-coupled receptor activity"/>
    <property type="evidence" value="ECO:0007669"/>
    <property type="project" value="UniProtKB-KW"/>
</dbReference>
<feature type="transmembrane region" description="Helical" evidence="9">
    <location>
        <begin position="59"/>
        <end position="84"/>
    </location>
</feature>
<dbReference type="InterPro" id="IPR000276">
    <property type="entry name" value="GPCR_Rhodpsn"/>
</dbReference>